<protein>
    <submittedName>
        <fullName evidence="3">Fluoroacetyl-CoA thioesterase</fullName>
    </submittedName>
</protein>
<keyword evidence="4" id="KW-1185">Reference proteome</keyword>
<dbReference type="InterPro" id="IPR054485">
    <property type="entry name" value="FlK-like_dom"/>
</dbReference>
<dbReference type="PANTHER" id="PTHR36934:SF1">
    <property type="entry name" value="THIOESTERASE DOMAIN-CONTAINING PROTEIN"/>
    <property type="match status" value="1"/>
</dbReference>
<dbReference type="STRING" id="571298.SAMN04488026_1001225"/>
<evidence type="ECO:0000313" key="4">
    <source>
        <dbReference type="Proteomes" id="UP000199382"/>
    </source>
</evidence>
<dbReference type="EMBL" id="FNEK01000001">
    <property type="protein sequence ID" value="SDI26403.1"/>
    <property type="molecule type" value="Genomic_DNA"/>
</dbReference>
<accession>A0A1G8J5U1</accession>
<dbReference type="InterPro" id="IPR029069">
    <property type="entry name" value="HotDog_dom_sf"/>
</dbReference>
<dbReference type="Gene3D" id="3.10.129.10">
    <property type="entry name" value="Hotdog Thioesterase"/>
    <property type="match status" value="1"/>
</dbReference>
<feature type="binding site" evidence="1">
    <location>
        <position position="120"/>
    </location>
    <ligand>
        <name>substrate</name>
    </ligand>
</feature>
<proteinExistence type="predicted"/>
<dbReference type="RefSeq" id="WP_244520567.1">
    <property type="nucleotide sequence ID" value="NZ_FNEK01000001.1"/>
</dbReference>
<dbReference type="SUPFAM" id="SSF54637">
    <property type="entry name" value="Thioesterase/thiol ester dehydrase-isomerase"/>
    <property type="match status" value="1"/>
</dbReference>
<sequence>MKPGLVIGDKARFARAVRPEEVVCRLFPDARIMDDMPEVFASAMMIGMFEWACVEQIAPFYEQGEGSLGIGFDLNHVAPTPPGLTVTVETEVIEIDGRFITFRVRGHDGQDMIGEGTHKRAVTRWEKFNAKVAAKAAKAHLERTES</sequence>
<gene>
    <name evidence="3" type="ORF">SAMN04488026_1001225</name>
</gene>
<dbReference type="PANTHER" id="PTHR36934">
    <property type="entry name" value="BLR0278 PROTEIN"/>
    <property type="match status" value="1"/>
</dbReference>
<evidence type="ECO:0000256" key="1">
    <source>
        <dbReference type="PIRSR" id="PIRSR014972-2"/>
    </source>
</evidence>
<organism evidence="3 4">
    <name type="scientific">Aliiruegeria lutimaris</name>
    <dbReference type="NCBI Taxonomy" id="571298"/>
    <lineage>
        <taxon>Bacteria</taxon>
        <taxon>Pseudomonadati</taxon>
        <taxon>Pseudomonadota</taxon>
        <taxon>Alphaproteobacteria</taxon>
        <taxon>Rhodobacterales</taxon>
        <taxon>Roseobacteraceae</taxon>
        <taxon>Aliiruegeria</taxon>
    </lineage>
</organism>
<reference evidence="3 4" key="1">
    <citation type="submission" date="2016-10" db="EMBL/GenBank/DDBJ databases">
        <authorList>
            <person name="de Groot N.N."/>
        </authorList>
    </citation>
    <scope>NUCLEOTIDE SEQUENCE [LARGE SCALE GENOMIC DNA]</scope>
    <source>
        <strain evidence="3 4">DSM 25294</strain>
    </source>
</reference>
<dbReference type="AlphaFoldDB" id="A0A1G8J5U1"/>
<dbReference type="PIRSF" id="PIRSF014972">
    <property type="entry name" value="FlK"/>
    <property type="match status" value="1"/>
</dbReference>
<feature type="binding site" evidence="1">
    <location>
        <position position="69"/>
    </location>
    <ligand>
        <name>substrate</name>
    </ligand>
</feature>
<dbReference type="Proteomes" id="UP000199382">
    <property type="component" value="Unassembled WGS sequence"/>
</dbReference>
<dbReference type="InterPro" id="IPR025540">
    <property type="entry name" value="FlK"/>
</dbReference>
<name>A0A1G8J5U1_9RHOB</name>
<feature type="domain" description="Fluoroacetyl-CoA-specific thioesterase-like" evidence="2">
    <location>
        <begin position="32"/>
        <end position="124"/>
    </location>
</feature>
<evidence type="ECO:0000313" key="3">
    <source>
        <dbReference type="EMBL" id="SDI26403.1"/>
    </source>
</evidence>
<evidence type="ECO:0000259" key="2">
    <source>
        <dbReference type="Pfam" id="PF22636"/>
    </source>
</evidence>
<dbReference type="CDD" id="cd03440">
    <property type="entry name" value="hot_dog"/>
    <property type="match status" value="1"/>
</dbReference>
<dbReference type="Pfam" id="PF22636">
    <property type="entry name" value="FlK"/>
    <property type="match status" value="1"/>
</dbReference>